<dbReference type="AlphaFoldDB" id="A0A486XW30"/>
<sequence>MLMKFLFITCLLVASHSANASLITHSGYTRAEASDIVSGNGLEWLMWDQTANMSISQALEAHTAQGWRLASNLDMAVLFNAFQFGKTDWSGAENLGQVAYTPWQLSEVSPHNAFTSLFGSTFNSALCDGPYPSSWCDGYAANDPLILAQAFYGSDDDQDGFYKSALVYDDFSYALQNNNDKVDGYAVLRAASWSPDAQSLSYGVALVRSASAVAVSAPASLGLFIIALMLLAFLRRSTLGGNNSLLSHKAKVEL</sequence>
<feature type="transmembrane region" description="Helical" evidence="1">
    <location>
        <begin position="212"/>
        <end position="234"/>
    </location>
</feature>
<evidence type="ECO:0000313" key="3">
    <source>
        <dbReference type="EMBL" id="VHO06180.1"/>
    </source>
</evidence>
<protein>
    <submittedName>
        <fullName evidence="3">Permease of the drug/metabolite transporter (DMT) superfamily</fullName>
    </submittedName>
</protein>
<keyword evidence="2" id="KW-0732">Signal</keyword>
<keyword evidence="1" id="KW-1133">Transmembrane helix</keyword>
<evidence type="ECO:0000256" key="1">
    <source>
        <dbReference type="SAM" id="Phobius"/>
    </source>
</evidence>
<name>A0A486XW30_9GAMM</name>
<organism evidence="3">
    <name type="scientific">Rheinheimera sp. BAL341</name>
    <dbReference type="NCBI Taxonomy" id="1708203"/>
    <lineage>
        <taxon>Bacteria</taxon>
        <taxon>Pseudomonadati</taxon>
        <taxon>Pseudomonadota</taxon>
        <taxon>Gammaproteobacteria</taxon>
        <taxon>Chromatiales</taxon>
        <taxon>Chromatiaceae</taxon>
        <taxon>Rheinheimera</taxon>
    </lineage>
</organism>
<dbReference type="EMBL" id="CAAJGR010000023">
    <property type="protein sequence ID" value="VHO06180.1"/>
    <property type="molecule type" value="Genomic_DNA"/>
</dbReference>
<accession>A0A486XW30</accession>
<feature type="chain" id="PRO_5019733501" evidence="2">
    <location>
        <begin position="21"/>
        <end position="254"/>
    </location>
</feature>
<gene>
    <name evidence="3" type="ORF">BAL341_3219</name>
</gene>
<keyword evidence="1" id="KW-0812">Transmembrane</keyword>
<feature type="signal peptide" evidence="2">
    <location>
        <begin position="1"/>
        <end position="20"/>
    </location>
</feature>
<reference evidence="3" key="1">
    <citation type="submission" date="2019-04" db="EMBL/GenBank/DDBJ databases">
        <authorList>
            <person name="Brambilla D."/>
        </authorList>
    </citation>
    <scope>NUCLEOTIDE SEQUENCE</scope>
    <source>
        <strain evidence="3">BAL1</strain>
    </source>
</reference>
<evidence type="ECO:0000256" key="2">
    <source>
        <dbReference type="SAM" id="SignalP"/>
    </source>
</evidence>
<keyword evidence="1" id="KW-0472">Membrane</keyword>
<proteinExistence type="predicted"/>